<accession>A0A9D1R9E5</accession>
<reference evidence="1" key="2">
    <citation type="submission" date="2021-04" db="EMBL/GenBank/DDBJ databases">
        <authorList>
            <person name="Gilroy R."/>
        </authorList>
    </citation>
    <scope>NUCLEOTIDE SEQUENCE</scope>
    <source>
        <strain evidence="1">ChiSxjej1B13-11762</strain>
    </source>
</reference>
<feature type="non-terminal residue" evidence="1">
    <location>
        <position position="1"/>
    </location>
</feature>
<evidence type="ECO:0008006" key="3">
    <source>
        <dbReference type="Google" id="ProtNLM"/>
    </source>
</evidence>
<name>A0A9D1R9E5_9FIRM</name>
<dbReference type="AlphaFoldDB" id="A0A9D1R9E5"/>
<organism evidence="1 2">
    <name type="scientific">Candidatus Dorea gallistercoris</name>
    <dbReference type="NCBI Taxonomy" id="2838542"/>
    <lineage>
        <taxon>Bacteria</taxon>
        <taxon>Bacillati</taxon>
        <taxon>Bacillota</taxon>
        <taxon>Clostridia</taxon>
        <taxon>Lachnospirales</taxon>
        <taxon>Lachnospiraceae</taxon>
        <taxon>Dorea</taxon>
    </lineage>
</organism>
<dbReference type="EMBL" id="DXGF01000067">
    <property type="protein sequence ID" value="HIW83410.1"/>
    <property type="molecule type" value="Genomic_DNA"/>
</dbReference>
<dbReference type="Proteomes" id="UP000824263">
    <property type="component" value="Unassembled WGS sequence"/>
</dbReference>
<evidence type="ECO:0000313" key="1">
    <source>
        <dbReference type="EMBL" id="HIW83410.1"/>
    </source>
</evidence>
<comment type="caution">
    <text evidence="1">The sequence shown here is derived from an EMBL/GenBank/DDBJ whole genome shotgun (WGS) entry which is preliminary data.</text>
</comment>
<proteinExistence type="predicted"/>
<reference evidence="1" key="1">
    <citation type="journal article" date="2021" name="PeerJ">
        <title>Extensive microbial diversity within the chicken gut microbiome revealed by metagenomics and culture.</title>
        <authorList>
            <person name="Gilroy R."/>
            <person name="Ravi A."/>
            <person name="Getino M."/>
            <person name="Pursley I."/>
            <person name="Horton D.L."/>
            <person name="Alikhan N.F."/>
            <person name="Baker D."/>
            <person name="Gharbi K."/>
            <person name="Hall N."/>
            <person name="Watson M."/>
            <person name="Adriaenssens E.M."/>
            <person name="Foster-Nyarko E."/>
            <person name="Jarju S."/>
            <person name="Secka A."/>
            <person name="Antonio M."/>
            <person name="Oren A."/>
            <person name="Chaudhuri R.R."/>
            <person name="La Ragione R."/>
            <person name="Hildebrand F."/>
            <person name="Pallen M.J."/>
        </authorList>
    </citation>
    <scope>NUCLEOTIDE SEQUENCE</scope>
    <source>
        <strain evidence="1">ChiSxjej1B13-11762</strain>
    </source>
</reference>
<protein>
    <recommendedName>
        <fullName evidence="3">S-adenosyl-L-homocysteine hydrolase NAD binding domain-containing protein</fullName>
    </recommendedName>
</protein>
<gene>
    <name evidence="1" type="ORF">H9873_03705</name>
</gene>
<evidence type="ECO:0000313" key="2">
    <source>
        <dbReference type="Proteomes" id="UP000824263"/>
    </source>
</evidence>
<sequence>NNVLKSLFDHVTLVTPPYSNQDIVQAYSGPCYYGIRREGVYHLIKDGAEFGCGGREFMEAALLLVEEAFRQELIPQLRRGKKLLILEDGGYHFEVLQRVKPLFPQIEDQIIGVVEQTTSGTLKSMSRHGYRYAYPCASIARSNIKMNLESIFIGQRVVEELGLMLYAADVFYPFHSVLLLGYGIVGRSCRMALEGRFCRMEAYDLDPRVRQVAEDDGLRTYPYPDPEMFFEDTIVIGCAGRSSFGEELFRVFLMGQGTNVYLASGSSKDVEFAYILRYLEGKEAEIPGLVLEGRETSEWYSCYHFSFDGVEKNLYIMAEGKPVNFYREGVISLTYRVIDLVFTEMLQMALYLCRNRDTAPRLYMLGEDNPITRAVSEEELLELWFRANHFWHQGELETFLQPHPLAGELRKIMQGDGHYVSALTWRRKG</sequence>